<dbReference type="InterPro" id="IPR029063">
    <property type="entry name" value="SAM-dependent_MTases_sf"/>
</dbReference>
<evidence type="ECO:0000256" key="1">
    <source>
        <dbReference type="ARBA" id="ARBA00022603"/>
    </source>
</evidence>
<name>A0A814EUJ3_9BILA</name>
<keyword evidence="2 5" id="KW-0808">Transferase</keyword>
<protein>
    <recommendedName>
        <fullName evidence="6">Methyltransferase</fullName>
        <ecNumber evidence="6">2.1.1.-</ecNumber>
    </recommendedName>
</protein>
<dbReference type="GO" id="GO:0003838">
    <property type="term" value="F:sterol 24-C-methyltransferase activity"/>
    <property type="evidence" value="ECO:0007669"/>
    <property type="project" value="TreeGrafter"/>
</dbReference>
<dbReference type="InterPro" id="IPR030384">
    <property type="entry name" value="MeTrfase_SMT"/>
</dbReference>
<evidence type="ECO:0000256" key="5">
    <source>
        <dbReference type="PROSITE-ProRule" id="PRU01022"/>
    </source>
</evidence>
<feature type="domain" description="SAM-dependent methyltransferase Erg6/SMT-type" evidence="7">
    <location>
        <begin position="45"/>
        <end position="329"/>
    </location>
</feature>
<dbReference type="InterPro" id="IPR013216">
    <property type="entry name" value="Methyltransf_11"/>
</dbReference>
<evidence type="ECO:0000313" key="8">
    <source>
        <dbReference type="EMBL" id="CAF0976128.1"/>
    </source>
</evidence>
<dbReference type="AlphaFoldDB" id="A0A814EUJ3"/>
<dbReference type="InterPro" id="IPR050447">
    <property type="entry name" value="Erg6_SMT_methyltransf"/>
</dbReference>
<accession>A0A814EUJ3</accession>
<dbReference type="PROSITE" id="PS51685">
    <property type="entry name" value="SAM_MT_ERG6_SMT"/>
    <property type="match status" value="1"/>
</dbReference>
<evidence type="ECO:0000259" key="7">
    <source>
        <dbReference type="PROSITE" id="PS51685"/>
    </source>
</evidence>
<reference evidence="8" key="1">
    <citation type="submission" date="2021-02" db="EMBL/GenBank/DDBJ databases">
        <authorList>
            <person name="Nowell W R."/>
        </authorList>
    </citation>
    <scope>NUCLEOTIDE SEQUENCE</scope>
</reference>
<organism evidence="8 9">
    <name type="scientific">Rotaria magnacalcarata</name>
    <dbReference type="NCBI Taxonomy" id="392030"/>
    <lineage>
        <taxon>Eukaryota</taxon>
        <taxon>Metazoa</taxon>
        <taxon>Spiralia</taxon>
        <taxon>Gnathifera</taxon>
        <taxon>Rotifera</taxon>
        <taxon>Eurotatoria</taxon>
        <taxon>Bdelloidea</taxon>
        <taxon>Philodinida</taxon>
        <taxon>Philodinidae</taxon>
        <taxon>Rotaria</taxon>
    </lineage>
</organism>
<keyword evidence="3 5" id="KW-0949">S-adenosyl-L-methionine</keyword>
<comment type="caution">
    <text evidence="8">The sequence shown here is derived from an EMBL/GenBank/DDBJ whole genome shotgun (WGS) entry which is preliminary data.</text>
</comment>
<gene>
    <name evidence="8" type="ORF">CJN711_LOCUS1122</name>
</gene>
<dbReference type="CDD" id="cd02440">
    <property type="entry name" value="AdoMet_MTases"/>
    <property type="match status" value="1"/>
</dbReference>
<dbReference type="Pfam" id="PF08241">
    <property type="entry name" value="Methyltransf_11"/>
    <property type="match status" value="1"/>
</dbReference>
<dbReference type="Proteomes" id="UP000663855">
    <property type="component" value="Unassembled WGS sequence"/>
</dbReference>
<dbReference type="PANTHER" id="PTHR44068">
    <property type="entry name" value="ZGC:194242"/>
    <property type="match status" value="1"/>
</dbReference>
<dbReference type="GO" id="GO:0005783">
    <property type="term" value="C:endoplasmic reticulum"/>
    <property type="evidence" value="ECO:0007669"/>
    <property type="project" value="TreeGrafter"/>
</dbReference>
<evidence type="ECO:0000313" key="9">
    <source>
        <dbReference type="Proteomes" id="UP000663855"/>
    </source>
</evidence>
<dbReference type="Gene3D" id="3.40.50.150">
    <property type="entry name" value="Vaccinia Virus protein VP39"/>
    <property type="match status" value="1"/>
</dbReference>
<evidence type="ECO:0000256" key="3">
    <source>
        <dbReference type="ARBA" id="ARBA00022691"/>
    </source>
</evidence>
<dbReference type="PANTHER" id="PTHR44068:SF1">
    <property type="entry name" value="HYPOTHETICAL LOC100005854"/>
    <property type="match status" value="1"/>
</dbReference>
<evidence type="ECO:0000256" key="2">
    <source>
        <dbReference type="ARBA" id="ARBA00022679"/>
    </source>
</evidence>
<dbReference type="InterPro" id="IPR013705">
    <property type="entry name" value="Sterol_MeTrfase_C"/>
</dbReference>
<evidence type="ECO:0000256" key="6">
    <source>
        <dbReference type="RuleBase" id="RU362025"/>
    </source>
</evidence>
<dbReference type="Pfam" id="PF08498">
    <property type="entry name" value="Sterol_MT_C"/>
    <property type="match status" value="1"/>
</dbReference>
<dbReference type="EC" id="2.1.1.-" evidence="6"/>
<dbReference type="GO" id="GO:0016126">
    <property type="term" value="P:sterol biosynthetic process"/>
    <property type="evidence" value="ECO:0007669"/>
    <property type="project" value="TreeGrafter"/>
</dbReference>
<sequence>MNQNTLIRRSNDDVKKEVSFYNSLFGNSKGADQRKDEYKNLVSSYYSLVTDFYEYGWGQSFHFANRFRGETLAESIQRHESYLALKMNLNAGDKVLDLGCGVGGPLRRIAQLTGAHVTGITISDYQIQRAKKIGVPADCQFIQGDFMKLPFEDNSFDHVYTIEAVCHAPDKAKCFAEVIRVLKPGGSLVGYDWCLTDKYDSQNSVHVETKRLIEEGDALPDLKSTHQLVSDLKSVGFTAEENQIIPEGDIPWYQPLKDGDSLLSLENFRTTFFGRMITHNTVWLLEKTRIAAQGSLATLNILETARDGVIRGGESDIFTPYFFFLARKSL</sequence>
<dbReference type="EMBL" id="CAJNOV010000079">
    <property type="protein sequence ID" value="CAF0976128.1"/>
    <property type="molecule type" value="Genomic_DNA"/>
</dbReference>
<dbReference type="GO" id="GO:0032259">
    <property type="term" value="P:methylation"/>
    <property type="evidence" value="ECO:0007669"/>
    <property type="project" value="UniProtKB-KW"/>
</dbReference>
<comment type="similarity">
    <text evidence="4 5 6">Belongs to the class I-like SAM-binding methyltransferase superfamily. Erg6/SMT family.</text>
</comment>
<dbReference type="SUPFAM" id="SSF53335">
    <property type="entry name" value="S-adenosyl-L-methionine-dependent methyltransferases"/>
    <property type="match status" value="1"/>
</dbReference>
<evidence type="ECO:0000256" key="4">
    <source>
        <dbReference type="ARBA" id="ARBA00038188"/>
    </source>
</evidence>
<keyword evidence="1 5" id="KW-0489">Methyltransferase</keyword>
<proteinExistence type="inferred from homology"/>